<dbReference type="EMBL" id="MU393464">
    <property type="protein sequence ID" value="KAI4866045.1"/>
    <property type="molecule type" value="Genomic_DNA"/>
</dbReference>
<accession>A0ACB9Z4X4</accession>
<protein>
    <submittedName>
        <fullName evidence="1">Alpha/beta-hydrolase</fullName>
    </submittedName>
</protein>
<organism evidence="1 2">
    <name type="scientific">Hypoxylon rubiginosum</name>
    <dbReference type="NCBI Taxonomy" id="110542"/>
    <lineage>
        <taxon>Eukaryota</taxon>
        <taxon>Fungi</taxon>
        <taxon>Dikarya</taxon>
        <taxon>Ascomycota</taxon>
        <taxon>Pezizomycotina</taxon>
        <taxon>Sordariomycetes</taxon>
        <taxon>Xylariomycetidae</taxon>
        <taxon>Xylariales</taxon>
        <taxon>Hypoxylaceae</taxon>
        <taxon>Hypoxylon</taxon>
    </lineage>
</organism>
<name>A0ACB9Z4X4_9PEZI</name>
<sequence>MFLWAGIWLYFGVFAGAQHRANPSTNSNDGVELSFKKVPPDVCGDASSYAGYVKLPPNSMKDTAHDYPINTFFWYFEAQNDPRNSPLVIWMNGGPGASSLLGLFTENGPCNITRDLIPQRNDWSWNKDYNILYVDQPVQTGFSYDVLTNGLLDLETGNIYPASPDDPGSSTLIPGIFGSQEVQSTANTTETAAKHFWNFLQQWTGKFTQYDTSDHAISIWTESYGGRYGPSFAAYIQEQNSRIRSGSLDDAKVINLTALGIINGCVDLLTQETSDPEFAYDKNSYTAMDAYSQQGGCRDQILDCHRRAKAQDPSMYGDDAEVNKACEEASSFCENEVEGPYQYSKQWAFYDIAHCYLDAFPGNEFLDYLANEDVRNKLGVPVNYTELSNTVGKAFNLTGDYARRDPSGYLENIATLLDSGVQVAMVHGDRDFACNWIGGERVSLNIDYKQSEAFKHAGYADVTIDGSSPVGQVRQHNLFSFTRVYQSGHMVPAYRPDVAYSIFHRTMQLKDVATGNVTITEEYSTTGSPNSTTTLKAPHVPSVTCYLRGMASTCAQNQIEAIKEGSASIENGVIVSPTPSPNPCPDLPYLLGEVQGNFEGENQVVFDAREEL</sequence>
<evidence type="ECO:0000313" key="2">
    <source>
        <dbReference type="Proteomes" id="UP001497700"/>
    </source>
</evidence>
<proteinExistence type="predicted"/>
<dbReference type="Proteomes" id="UP001497700">
    <property type="component" value="Unassembled WGS sequence"/>
</dbReference>
<evidence type="ECO:0000313" key="1">
    <source>
        <dbReference type="EMBL" id="KAI4866045.1"/>
    </source>
</evidence>
<comment type="caution">
    <text evidence="1">The sequence shown here is derived from an EMBL/GenBank/DDBJ whole genome shotgun (WGS) entry which is preliminary data.</text>
</comment>
<keyword evidence="2" id="KW-1185">Reference proteome</keyword>
<reference evidence="1 2" key="1">
    <citation type="journal article" date="2022" name="New Phytol.">
        <title>Ecological generalism drives hyperdiversity of secondary metabolite gene clusters in xylarialean endophytes.</title>
        <authorList>
            <person name="Franco M.E.E."/>
            <person name="Wisecaver J.H."/>
            <person name="Arnold A.E."/>
            <person name="Ju Y.M."/>
            <person name="Slot J.C."/>
            <person name="Ahrendt S."/>
            <person name="Moore L.P."/>
            <person name="Eastman K.E."/>
            <person name="Scott K."/>
            <person name="Konkel Z."/>
            <person name="Mondo S.J."/>
            <person name="Kuo A."/>
            <person name="Hayes R.D."/>
            <person name="Haridas S."/>
            <person name="Andreopoulos B."/>
            <person name="Riley R."/>
            <person name="LaButti K."/>
            <person name="Pangilinan J."/>
            <person name="Lipzen A."/>
            <person name="Amirebrahimi M."/>
            <person name="Yan J."/>
            <person name="Adam C."/>
            <person name="Keymanesh K."/>
            <person name="Ng V."/>
            <person name="Louie K."/>
            <person name="Northen T."/>
            <person name="Drula E."/>
            <person name="Henrissat B."/>
            <person name="Hsieh H.M."/>
            <person name="Youens-Clark K."/>
            <person name="Lutzoni F."/>
            <person name="Miadlikowska J."/>
            <person name="Eastwood D.C."/>
            <person name="Hamelin R.C."/>
            <person name="Grigoriev I.V."/>
            <person name="U'Ren J.M."/>
        </authorList>
    </citation>
    <scope>NUCLEOTIDE SEQUENCE [LARGE SCALE GENOMIC DNA]</scope>
    <source>
        <strain evidence="1 2">CBS 119005</strain>
    </source>
</reference>
<gene>
    <name evidence="1" type="ORF">F4820DRAFT_469247</name>
</gene>